<feature type="region of interest" description="Disordered" evidence="1">
    <location>
        <begin position="1"/>
        <end position="24"/>
    </location>
</feature>
<evidence type="ECO:0000313" key="3">
    <source>
        <dbReference type="Proteomes" id="UP000272942"/>
    </source>
</evidence>
<name>A0A3P8GH46_9TREM</name>
<reference evidence="2 3" key="1">
    <citation type="submission" date="2018-11" db="EMBL/GenBank/DDBJ databases">
        <authorList>
            <consortium name="Pathogen Informatics"/>
        </authorList>
    </citation>
    <scope>NUCLEOTIDE SEQUENCE [LARGE SCALE GENOMIC DNA]</scope>
    <source>
        <strain evidence="2 3">Egypt</strain>
    </source>
</reference>
<proteinExistence type="predicted"/>
<feature type="compositionally biased region" description="Acidic residues" evidence="1">
    <location>
        <begin position="115"/>
        <end position="133"/>
    </location>
</feature>
<feature type="compositionally biased region" description="Polar residues" evidence="1">
    <location>
        <begin position="1"/>
        <end position="12"/>
    </location>
</feature>
<sequence>MDPNTVVQTYRRSATDASDSPNVSSLSLSAEELKQMNALRRTALCQLVEQLLTPPFHPIGGAMNSSSTKSSGKLSRDELRMKRHRKARLRVEQSLASQNKPAFGPFESGEPMVTSDDDANNFEADNDEDEALMDPDVPLMSLVERPEGQLLLRRLLQDARAHKDCEHSC</sequence>
<evidence type="ECO:0000313" key="2">
    <source>
        <dbReference type="EMBL" id="VDP82111.1"/>
    </source>
</evidence>
<organism evidence="2 3">
    <name type="scientific">Echinostoma caproni</name>
    <dbReference type="NCBI Taxonomy" id="27848"/>
    <lineage>
        <taxon>Eukaryota</taxon>
        <taxon>Metazoa</taxon>
        <taxon>Spiralia</taxon>
        <taxon>Lophotrochozoa</taxon>
        <taxon>Platyhelminthes</taxon>
        <taxon>Trematoda</taxon>
        <taxon>Digenea</taxon>
        <taxon>Plagiorchiida</taxon>
        <taxon>Echinostomata</taxon>
        <taxon>Echinostomatoidea</taxon>
        <taxon>Echinostomatidae</taxon>
        <taxon>Echinostoma</taxon>
    </lineage>
</organism>
<dbReference type="AlphaFoldDB" id="A0A3P8GH46"/>
<dbReference type="EMBL" id="UZAN01045127">
    <property type="protein sequence ID" value="VDP82111.1"/>
    <property type="molecule type" value="Genomic_DNA"/>
</dbReference>
<feature type="region of interest" description="Disordered" evidence="1">
    <location>
        <begin position="59"/>
        <end position="135"/>
    </location>
</feature>
<protein>
    <submittedName>
        <fullName evidence="2">Uncharacterized protein</fullName>
    </submittedName>
</protein>
<gene>
    <name evidence="2" type="ORF">ECPE_LOCUS7818</name>
</gene>
<evidence type="ECO:0000256" key="1">
    <source>
        <dbReference type="SAM" id="MobiDB-lite"/>
    </source>
</evidence>
<keyword evidence="3" id="KW-1185">Reference proteome</keyword>
<accession>A0A3P8GH46</accession>
<dbReference type="Proteomes" id="UP000272942">
    <property type="component" value="Unassembled WGS sequence"/>
</dbReference>